<organism evidence="3 4">
    <name type="scientific">Klebsormidium nitens</name>
    <name type="common">Green alga</name>
    <name type="synonym">Ulothrix nitens</name>
    <dbReference type="NCBI Taxonomy" id="105231"/>
    <lineage>
        <taxon>Eukaryota</taxon>
        <taxon>Viridiplantae</taxon>
        <taxon>Streptophyta</taxon>
        <taxon>Klebsormidiophyceae</taxon>
        <taxon>Klebsormidiales</taxon>
        <taxon>Klebsormidiaceae</taxon>
        <taxon>Klebsormidium</taxon>
    </lineage>
</organism>
<dbReference type="AlphaFoldDB" id="A0A1Y1HNT6"/>
<name>A0A1Y1HNT6_KLENI</name>
<keyword evidence="4" id="KW-1185">Reference proteome</keyword>
<gene>
    <name evidence="3" type="ORF">KFL_000510150</name>
</gene>
<accession>A0A1Y1HNT6</accession>
<feature type="coiled-coil region" evidence="1">
    <location>
        <begin position="106"/>
        <end position="133"/>
    </location>
</feature>
<protein>
    <submittedName>
        <fullName evidence="3">Uncharacterized protein</fullName>
    </submittedName>
</protein>
<evidence type="ECO:0000256" key="1">
    <source>
        <dbReference type="SAM" id="Coils"/>
    </source>
</evidence>
<evidence type="ECO:0000313" key="3">
    <source>
        <dbReference type="EMBL" id="GAQ80314.1"/>
    </source>
</evidence>
<keyword evidence="1" id="KW-0175">Coiled coil</keyword>
<sequence length="198" mass="22281">MDIRRGVRTVFKPEPDHRKASPPTPAPRREVEEPQGTLLGELNDCREEDSGGCLTRVRWRKGDQTAPVPKEKEQQAEGEASSELRGKQGLSNEQKRITVKEYEVCKQAALSKQKTLEDAAESLKKEMDSAREQHGCVDMANGPQTLLDAAKRFEEAKDAYLKAIKVARQARQDMGAWNRFINDLKEGAHNGGRVRVWT</sequence>
<feature type="region of interest" description="Disordered" evidence="2">
    <location>
        <begin position="1"/>
        <end position="93"/>
    </location>
</feature>
<dbReference type="Proteomes" id="UP000054558">
    <property type="component" value="Unassembled WGS sequence"/>
</dbReference>
<evidence type="ECO:0000313" key="4">
    <source>
        <dbReference type="Proteomes" id="UP000054558"/>
    </source>
</evidence>
<dbReference type="EMBL" id="DF237000">
    <property type="protein sequence ID" value="GAQ80314.1"/>
    <property type="molecule type" value="Genomic_DNA"/>
</dbReference>
<proteinExistence type="predicted"/>
<evidence type="ECO:0000256" key="2">
    <source>
        <dbReference type="SAM" id="MobiDB-lite"/>
    </source>
</evidence>
<reference evidence="3 4" key="1">
    <citation type="journal article" date="2014" name="Nat. Commun.">
        <title>Klebsormidium flaccidum genome reveals primary factors for plant terrestrial adaptation.</title>
        <authorList>
            <person name="Hori K."/>
            <person name="Maruyama F."/>
            <person name="Fujisawa T."/>
            <person name="Togashi T."/>
            <person name="Yamamoto N."/>
            <person name="Seo M."/>
            <person name="Sato S."/>
            <person name="Yamada T."/>
            <person name="Mori H."/>
            <person name="Tajima N."/>
            <person name="Moriyama T."/>
            <person name="Ikeuchi M."/>
            <person name="Watanabe M."/>
            <person name="Wada H."/>
            <person name="Kobayashi K."/>
            <person name="Saito M."/>
            <person name="Masuda T."/>
            <person name="Sasaki-Sekimoto Y."/>
            <person name="Mashiguchi K."/>
            <person name="Awai K."/>
            <person name="Shimojima M."/>
            <person name="Masuda S."/>
            <person name="Iwai M."/>
            <person name="Nobusawa T."/>
            <person name="Narise T."/>
            <person name="Kondo S."/>
            <person name="Saito H."/>
            <person name="Sato R."/>
            <person name="Murakawa M."/>
            <person name="Ihara Y."/>
            <person name="Oshima-Yamada Y."/>
            <person name="Ohtaka K."/>
            <person name="Satoh M."/>
            <person name="Sonobe K."/>
            <person name="Ishii M."/>
            <person name="Ohtani R."/>
            <person name="Kanamori-Sato M."/>
            <person name="Honoki R."/>
            <person name="Miyazaki D."/>
            <person name="Mochizuki H."/>
            <person name="Umetsu J."/>
            <person name="Higashi K."/>
            <person name="Shibata D."/>
            <person name="Kamiya Y."/>
            <person name="Sato N."/>
            <person name="Nakamura Y."/>
            <person name="Tabata S."/>
            <person name="Ida S."/>
            <person name="Kurokawa K."/>
            <person name="Ohta H."/>
        </authorList>
    </citation>
    <scope>NUCLEOTIDE SEQUENCE [LARGE SCALE GENOMIC DNA]</scope>
    <source>
        <strain evidence="3 4">NIES-2285</strain>
    </source>
</reference>
<feature type="compositionally biased region" description="Basic and acidic residues" evidence="2">
    <location>
        <begin position="1"/>
        <end position="19"/>
    </location>
</feature>